<dbReference type="Proteomes" id="UP000324255">
    <property type="component" value="Unassembled WGS sequence"/>
</dbReference>
<dbReference type="RefSeq" id="WP_150037697.1">
    <property type="nucleotide sequence ID" value="NZ_VWVM01000008.1"/>
</dbReference>
<evidence type="ECO:0000313" key="1">
    <source>
        <dbReference type="EMBL" id="KAA6124338.1"/>
    </source>
</evidence>
<gene>
    <name evidence="1" type="ORF">F3I20_12515</name>
</gene>
<keyword evidence="2" id="KW-1185">Reference proteome</keyword>
<comment type="caution">
    <text evidence="1">The sequence shown here is derived from an EMBL/GenBank/DDBJ whole genome shotgun (WGS) entry which is preliminary data.</text>
</comment>
<dbReference type="AlphaFoldDB" id="A0AB34CIC4"/>
<reference evidence="1 2" key="1">
    <citation type="submission" date="2019-09" db="EMBL/GenBank/DDBJ databases">
        <title>Genomic diversity of phyloplane-associated Pantoea species in Pakistan cotton crop.</title>
        <authorList>
            <person name="Tufail M.R."/>
            <person name="Cook D.R."/>
        </authorList>
    </citation>
    <scope>NUCLEOTIDE SEQUENCE [LARGE SCALE GENOMIC DNA]</scope>
    <source>
        <strain evidence="1 2">B_8</strain>
    </source>
</reference>
<proteinExistence type="predicted"/>
<protein>
    <submittedName>
        <fullName evidence="1">Uncharacterized protein</fullName>
    </submittedName>
</protein>
<sequence>MARNISKVLPGSCSQLIILSDSSKPLCVGQRVYELEKVIERAVILPRDTVLTLQLPEYNYPLPMTQPMSVGVRHETHLIPHLNEEDGRKHRSGFCHISLLSQALACRQ</sequence>
<name>A0AB34CIC4_9GAMM</name>
<organism evidence="1 2">
    <name type="scientific">Candidatus Pantoea gossypiicola</name>
    <dbReference type="NCBI Taxonomy" id="2608008"/>
    <lineage>
        <taxon>Bacteria</taxon>
        <taxon>Pseudomonadati</taxon>
        <taxon>Pseudomonadota</taxon>
        <taxon>Gammaproteobacteria</taxon>
        <taxon>Enterobacterales</taxon>
        <taxon>Erwiniaceae</taxon>
        <taxon>Pantoea</taxon>
    </lineage>
</organism>
<evidence type="ECO:0000313" key="2">
    <source>
        <dbReference type="Proteomes" id="UP000324255"/>
    </source>
</evidence>
<dbReference type="EMBL" id="VWVM01000008">
    <property type="protein sequence ID" value="KAA6124338.1"/>
    <property type="molecule type" value="Genomic_DNA"/>
</dbReference>
<accession>A0AB34CIC4</accession>